<feature type="signal peptide" evidence="1">
    <location>
        <begin position="1"/>
        <end position="29"/>
    </location>
</feature>
<feature type="domain" description="Tachylectin 2" evidence="2">
    <location>
        <begin position="43"/>
        <end position="275"/>
    </location>
</feature>
<dbReference type="Pfam" id="PF14517">
    <property type="entry name" value="Tachylectin"/>
    <property type="match status" value="1"/>
</dbReference>
<dbReference type="AlphaFoldDB" id="A0A2T0T3Q8"/>
<keyword evidence="4" id="KW-1185">Reference proteome</keyword>
<name>A0A2T0T3Q8_9PSEU</name>
<protein>
    <submittedName>
        <fullName evidence="3">Tachylectin</fullName>
    </submittedName>
</protein>
<evidence type="ECO:0000313" key="4">
    <source>
        <dbReference type="Proteomes" id="UP000239494"/>
    </source>
</evidence>
<dbReference type="InterPro" id="IPR023294">
    <property type="entry name" value="Tachylectin2"/>
</dbReference>
<dbReference type="Gene3D" id="2.115.10.10">
    <property type="entry name" value="Tachylectin 2"/>
    <property type="match status" value="1"/>
</dbReference>
<feature type="chain" id="PRO_5015746634" evidence="1">
    <location>
        <begin position="30"/>
        <end position="630"/>
    </location>
</feature>
<evidence type="ECO:0000256" key="1">
    <source>
        <dbReference type="SAM" id="SignalP"/>
    </source>
</evidence>
<dbReference type="EMBL" id="PVTF01000006">
    <property type="protein sequence ID" value="PRY40318.1"/>
    <property type="molecule type" value="Genomic_DNA"/>
</dbReference>
<accession>A0A2T0T3Q8</accession>
<proteinExistence type="predicted"/>
<dbReference type="Proteomes" id="UP000239494">
    <property type="component" value="Unassembled WGS sequence"/>
</dbReference>
<gene>
    <name evidence="3" type="ORF">CLV43_10652</name>
</gene>
<keyword evidence="1" id="KW-0732">Signal</keyword>
<dbReference type="SUPFAM" id="SSF89372">
    <property type="entry name" value="Fucose-specific lectin"/>
    <property type="match status" value="1"/>
</dbReference>
<reference evidence="3 4" key="1">
    <citation type="submission" date="2018-03" db="EMBL/GenBank/DDBJ databases">
        <title>Genomic Encyclopedia of Archaeal and Bacterial Type Strains, Phase II (KMG-II): from individual species to whole genera.</title>
        <authorList>
            <person name="Goeker M."/>
        </authorList>
    </citation>
    <scope>NUCLEOTIDE SEQUENCE [LARGE SCALE GENOMIC DNA]</scope>
    <source>
        <strain evidence="3 4">DSM 44720</strain>
    </source>
</reference>
<sequence length="630" mass="66282">MRARQLALFATAGLVATTLAAISAPAAHAVGATCAPAARIMVVKADGTLWKYDHTGVAEGVNSWGAAAQIGSAWGGRTLAGPDGVVYNITDTGELRRFRYTDTGGWATFPNGLGYEVLGTDWEAYVDEAWRDRIAVDSLGHLYAVDVDNHLRVWVDQPGPWLPNSTGRLVDARKTGPLVFGEITAAGPGVILERDFFTGELRRYRYEYASQRMVVEPVVSGSGWGAFSTAFSPGGDVIYGIRADNGELDWFRYDQDTNTTPSPTARIVGTGWNGNKDVMAVPNSCDRTDHVVTPRPAVVQAQNTPSSVAETANGLLVQYRVNNSGQLVKLTEKANGTGFSQKVVANTAVNGVPQGVLNPDLPEEVFAGAQNSEVLRGDSTALAVSLGGFFPTEPAAVKRSGGRTALYAVGEDGALWATKRVEDEGDFGAWRKVGGTNLVGPAAAVVGDNDGEWVVARTSTGSVVRYRQDEDGVPGELVDLGAVGAAGTPALAISNGKLWTATRDTSGGVQVQLGTGGWVGVPGVAAAGSPTITRYGDRVELAVRDAAGRVYTTGTVGVDTPVFRPWTEVLEDSDDAGSHVKAVLDPTLFTRADGAVALVFRNVHPGVTVEELYDAAPDQLTPDYVRAFGA</sequence>
<dbReference type="RefSeq" id="WP_106188897.1">
    <property type="nucleotide sequence ID" value="NZ_PVTF01000006.1"/>
</dbReference>
<evidence type="ECO:0000259" key="2">
    <source>
        <dbReference type="Pfam" id="PF14517"/>
    </source>
</evidence>
<evidence type="ECO:0000313" key="3">
    <source>
        <dbReference type="EMBL" id="PRY40318.1"/>
    </source>
</evidence>
<organism evidence="3 4">
    <name type="scientific">Umezawaea tangerina</name>
    <dbReference type="NCBI Taxonomy" id="84725"/>
    <lineage>
        <taxon>Bacteria</taxon>
        <taxon>Bacillati</taxon>
        <taxon>Actinomycetota</taxon>
        <taxon>Actinomycetes</taxon>
        <taxon>Pseudonocardiales</taxon>
        <taxon>Pseudonocardiaceae</taxon>
        <taxon>Umezawaea</taxon>
    </lineage>
</organism>
<comment type="caution">
    <text evidence="3">The sequence shown here is derived from an EMBL/GenBank/DDBJ whole genome shotgun (WGS) entry which is preliminary data.</text>
</comment>
<dbReference type="OrthoDB" id="3660483at2"/>